<gene>
    <name evidence="2" type="ORF">LUZ61_005894</name>
</gene>
<keyword evidence="1" id="KW-0812">Transmembrane</keyword>
<proteinExistence type="predicted"/>
<evidence type="ECO:0000313" key="2">
    <source>
        <dbReference type="EMBL" id="KAJ3702189.1"/>
    </source>
</evidence>
<comment type="caution">
    <text evidence="2">The sequence shown here is derived from an EMBL/GenBank/DDBJ whole genome shotgun (WGS) entry which is preliminary data.</text>
</comment>
<evidence type="ECO:0000313" key="3">
    <source>
        <dbReference type="Proteomes" id="UP001210211"/>
    </source>
</evidence>
<dbReference type="AlphaFoldDB" id="A0AAD6EV52"/>
<keyword evidence="1" id="KW-0472">Membrane</keyword>
<protein>
    <submittedName>
        <fullName evidence="2">Uncharacterized protein</fullName>
    </submittedName>
</protein>
<name>A0AAD6EV52_9POAL</name>
<keyword evidence="3" id="KW-1185">Reference proteome</keyword>
<sequence>MQQMKASLCLRAQHLPAKRHHKNVMMHSSVRLPPIQTNNGSPPGAARVAVVGAGVVLACALGAMYWKRARALQFPMYRSSPTSHSGESGDTLTSALLIQKLPGLLSEICIRTSDPMPPQLTELIDQCLTKEDKENIRKGQDVTRVLQSKLPITLEKAEHYDLGLALTLALINAKEYDKAEKICKELQDIASFSRFDSRPNFLMAIINIMMIMESMVRSPTTTSTSELKTKLQIVEEEWGIYESKLGGGPPQIPPQPHIP</sequence>
<feature type="transmembrane region" description="Helical" evidence="1">
    <location>
        <begin position="44"/>
        <end position="66"/>
    </location>
</feature>
<evidence type="ECO:0000256" key="1">
    <source>
        <dbReference type="SAM" id="Phobius"/>
    </source>
</evidence>
<keyword evidence="1" id="KW-1133">Transmembrane helix</keyword>
<accession>A0AAD6EV52</accession>
<dbReference type="Proteomes" id="UP001210211">
    <property type="component" value="Unassembled WGS sequence"/>
</dbReference>
<dbReference type="EMBL" id="JAMRDG010000001">
    <property type="protein sequence ID" value="KAJ3702189.1"/>
    <property type="molecule type" value="Genomic_DNA"/>
</dbReference>
<reference evidence="2 3" key="1">
    <citation type="journal article" date="2022" name="Cell">
        <title>Repeat-based holocentromeres influence genome architecture and karyotype evolution.</title>
        <authorList>
            <person name="Hofstatter P.G."/>
            <person name="Thangavel G."/>
            <person name="Lux T."/>
            <person name="Neumann P."/>
            <person name="Vondrak T."/>
            <person name="Novak P."/>
            <person name="Zhang M."/>
            <person name="Costa L."/>
            <person name="Castellani M."/>
            <person name="Scott A."/>
            <person name="Toegelov H."/>
            <person name="Fuchs J."/>
            <person name="Mata-Sucre Y."/>
            <person name="Dias Y."/>
            <person name="Vanzela A.L.L."/>
            <person name="Huettel B."/>
            <person name="Almeida C.C.S."/>
            <person name="Simkova H."/>
            <person name="Souza G."/>
            <person name="Pedrosa-Harand A."/>
            <person name="Macas J."/>
            <person name="Mayer K.F.X."/>
            <person name="Houben A."/>
            <person name="Marques A."/>
        </authorList>
    </citation>
    <scope>NUCLEOTIDE SEQUENCE [LARGE SCALE GENOMIC DNA]</scope>
    <source>
        <strain evidence="2">RhyTen1mFocal</strain>
    </source>
</reference>
<organism evidence="2 3">
    <name type="scientific">Rhynchospora tenuis</name>
    <dbReference type="NCBI Taxonomy" id="198213"/>
    <lineage>
        <taxon>Eukaryota</taxon>
        <taxon>Viridiplantae</taxon>
        <taxon>Streptophyta</taxon>
        <taxon>Embryophyta</taxon>
        <taxon>Tracheophyta</taxon>
        <taxon>Spermatophyta</taxon>
        <taxon>Magnoliopsida</taxon>
        <taxon>Liliopsida</taxon>
        <taxon>Poales</taxon>
        <taxon>Cyperaceae</taxon>
        <taxon>Cyperoideae</taxon>
        <taxon>Rhynchosporeae</taxon>
        <taxon>Rhynchospora</taxon>
    </lineage>
</organism>